<organism evidence="2 3">
    <name type="scientific">Thelohanellus kitauei</name>
    <name type="common">Myxosporean</name>
    <dbReference type="NCBI Taxonomy" id="669202"/>
    <lineage>
        <taxon>Eukaryota</taxon>
        <taxon>Metazoa</taxon>
        <taxon>Cnidaria</taxon>
        <taxon>Myxozoa</taxon>
        <taxon>Myxosporea</taxon>
        <taxon>Bivalvulida</taxon>
        <taxon>Platysporina</taxon>
        <taxon>Myxobolidae</taxon>
        <taxon>Thelohanellus</taxon>
    </lineage>
</organism>
<sequence>MKNLHTFISFNYGVNWKIVTLNIQKLIFVNRGGILLRTIRKSGRIWYSYDYGFTWRSIQTDLNNLVNIMPIESSNDPIITAINYDKKRTCETDDYEPVYVRRYSGTCYQGNEVYLMKKKRLAVCFDNRTLIIPTHKPCPCSLEDFDWYPDINHSKPNYYYKQSICVFNPLSIANESNKICSDGAQMLNNWNGYD</sequence>
<name>A0A0C2I5D6_THEKT</name>
<dbReference type="OrthoDB" id="443634at2759"/>
<gene>
    <name evidence="2" type="ORF">RF11_04277</name>
</gene>
<dbReference type="Proteomes" id="UP000031668">
    <property type="component" value="Unassembled WGS sequence"/>
</dbReference>
<evidence type="ECO:0000259" key="1">
    <source>
        <dbReference type="Pfam" id="PF15901"/>
    </source>
</evidence>
<dbReference type="InterPro" id="IPR031777">
    <property type="entry name" value="Sortilin_C"/>
</dbReference>
<reference evidence="2 3" key="1">
    <citation type="journal article" date="2014" name="Genome Biol. Evol.">
        <title>The genome of the myxosporean Thelohanellus kitauei shows adaptations to nutrient acquisition within its fish host.</title>
        <authorList>
            <person name="Yang Y."/>
            <person name="Xiong J."/>
            <person name="Zhou Z."/>
            <person name="Huo F."/>
            <person name="Miao W."/>
            <person name="Ran C."/>
            <person name="Liu Y."/>
            <person name="Zhang J."/>
            <person name="Feng J."/>
            <person name="Wang M."/>
            <person name="Wang M."/>
            <person name="Wang L."/>
            <person name="Yao B."/>
        </authorList>
    </citation>
    <scope>NUCLEOTIDE SEQUENCE [LARGE SCALE GENOMIC DNA]</scope>
    <source>
        <strain evidence="2">Wuqing</strain>
    </source>
</reference>
<dbReference type="SUPFAM" id="SSF50939">
    <property type="entry name" value="Sialidases"/>
    <property type="match status" value="1"/>
</dbReference>
<dbReference type="EMBL" id="JWZT01005670">
    <property type="protein sequence ID" value="KII60368.1"/>
    <property type="molecule type" value="Genomic_DNA"/>
</dbReference>
<evidence type="ECO:0000313" key="3">
    <source>
        <dbReference type="Proteomes" id="UP000031668"/>
    </source>
</evidence>
<comment type="caution">
    <text evidence="2">The sequence shown here is derived from an EMBL/GenBank/DDBJ whole genome shotgun (WGS) entry which is preliminary data.</text>
</comment>
<proteinExistence type="predicted"/>
<protein>
    <submittedName>
        <fullName evidence="2">Vacuolar protein sorting/targeting protein 10</fullName>
    </submittedName>
</protein>
<accession>A0A0C2I5D6</accession>
<dbReference type="Pfam" id="PF15901">
    <property type="entry name" value="Sortilin_C"/>
    <property type="match status" value="1"/>
</dbReference>
<keyword evidence="3" id="KW-1185">Reference proteome</keyword>
<dbReference type="InterPro" id="IPR036278">
    <property type="entry name" value="Sialidase_sf"/>
</dbReference>
<evidence type="ECO:0000313" key="2">
    <source>
        <dbReference type="EMBL" id="KII60368.1"/>
    </source>
</evidence>
<feature type="domain" description="Sortilin C-terminal" evidence="1">
    <location>
        <begin position="78"/>
        <end position="190"/>
    </location>
</feature>
<dbReference type="AlphaFoldDB" id="A0A0C2I5D6"/>